<evidence type="ECO:0000256" key="1">
    <source>
        <dbReference type="ARBA" id="ARBA00006432"/>
    </source>
</evidence>
<dbReference type="PANTHER" id="PTHR22754">
    <property type="entry name" value="DISCO-INTERACTING PROTEIN 2 DIP2 -RELATED"/>
    <property type="match status" value="1"/>
</dbReference>
<comment type="caution">
    <text evidence="5">The sequence shown here is derived from an EMBL/GenBank/DDBJ whole genome shotgun (WGS) entry which is preliminary data.</text>
</comment>
<dbReference type="InterPro" id="IPR042099">
    <property type="entry name" value="ANL_N_sf"/>
</dbReference>
<dbReference type="RefSeq" id="WP_345403823.1">
    <property type="nucleotide sequence ID" value="NZ_BAABHG010000015.1"/>
</dbReference>
<keyword evidence="3" id="KW-0812">Transmembrane</keyword>
<keyword evidence="3" id="KW-1133">Transmembrane helix</keyword>
<feature type="transmembrane region" description="Helical" evidence="3">
    <location>
        <begin position="58"/>
        <end position="80"/>
    </location>
</feature>
<dbReference type="InterPro" id="IPR045851">
    <property type="entry name" value="AMP-bd_C_sf"/>
</dbReference>
<dbReference type="SUPFAM" id="SSF56801">
    <property type="entry name" value="Acetyl-CoA synthetase-like"/>
    <property type="match status" value="1"/>
</dbReference>
<gene>
    <name evidence="5" type="ORF">ACFSYJ_28820</name>
</gene>
<dbReference type="EMBL" id="JBHUKU010000017">
    <property type="protein sequence ID" value="MFD2462645.1"/>
    <property type="molecule type" value="Genomic_DNA"/>
</dbReference>
<dbReference type="InterPro" id="IPR000873">
    <property type="entry name" value="AMP-dep_synth/lig_dom"/>
</dbReference>
<comment type="similarity">
    <text evidence="1">Belongs to the ATP-dependent AMP-binding enzyme family.</text>
</comment>
<accession>A0ABW5GP82</accession>
<dbReference type="InterPro" id="IPR040097">
    <property type="entry name" value="FAAL/FAAC"/>
</dbReference>
<protein>
    <submittedName>
        <fullName evidence="5">Fatty acyl-AMP ligase</fullName>
    </submittedName>
</protein>
<dbReference type="Pfam" id="PF00501">
    <property type="entry name" value="AMP-binding"/>
    <property type="match status" value="1"/>
</dbReference>
<sequence>MEGFLGGFTRAVAERPEAPAVVFRSGAGERTLTYAALHRAAGSTASWLRARSDRGDRVLLLFPSGLGFVTGLLGCLYAGVVPVPAPLPVGPAPQADRAAGIARDADAVIALTDKENLAAIAEVLAPLGVRCAVAGPGDGECAPEPGDPDRLAFLQYTSGSTSDPKGVLISHRNLAHNIALMRERLGWAAGTRFVSWLPMYHDMGLIALLLTPLAIGGTAIAMSPTDFLRRPVSWLELVHDHRAEVSCAPNFAYDLCARVITDERLAGLDLSCWRFACNGAEPIDAGTLDRFAARFGPFGFSPTSFVPGYGLAEATLFVSGARPGTGPVTCAVDPRSLERNVFAPVSGAGAVLVSSGRFDGVDLRIVEGGTGRVLRDGAVGEIWVRGDSVARGYWRRPEETERTFAARTDTGEGGFLRTGDLGVRRGDEIYLVGRAKETLVVRGRNLHPHDLERVVAALDHVFERLPCAVFSVRPDRDGQPGPEEIVVVQEVRVRGLSADEVRGLARKIKRGLTTRFGVPITAVLLVRLGQIRRTTSGKIRRGRMRELFLDGELAPLVVERQAGVASPAVARK</sequence>
<keyword evidence="6" id="KW-1185">Reference proteome</keyword>
<keyword evidence="3" id="KW-0472">Membrane</keyword>
<dbReference type="Proteomes" id="UP001597419">
    <property type="component" value="Unassembled WGS sequence"/>
</dbReference>
<organism evidence="5 6">
    <name type="scientific">Amycolatopsis samaneae</name>
    <dbReference type="NCBI Taxonomy" id="664691"/>
    <lineage>
        <taxon>Bacteria</taxon>
        <taxon>Bacillati</taxon>
        <taxon>Actinomycetota</taxon>
        <taxon>Actinomycetes</taxon>
        <taxon>Pseudonocardiales</taxon>
        <taxon>Pseudonocardiaceae</taxon>
        <taxon>Amycolatopsis</taxon>
    </lineage>
</organism>
<reference evidence="6" key="1">
    <citation type="journal article" date="2019" name="Int. J. Syst. Evol. Microbiol.">
        <title>The Global Catalogue of Microorganisms (GCM) 10K type strain sequencing project: providing services to taxonomists for standard genome sequencing and annotation.</title>
        <authorList>
            <consortium name="The Broad Institute Genomics Platform"/>
            <consortium name="The Broad Institute Genome Sequencing Center for Infectious Disease"/>
            <person name="Wu L."/>
            <person name="Ma J."/>
        </authorList>
    </citation>
    <scope>NUCLEOTIDE SEQUENCE [LARGE SCALE GENOMIC DNA]</scope>
    <source>
        <strain evidence="6">CGMCC 4.7643</strain>
    </source>
</reference>
<dbReference type="PANTHER" id="PTHR22754:SF32">
    <property type="entry name" value="DISCO-INTERACTING PROTEIN 2"/>
    <property type="match status" value="1"/>
</dbReference>
<dbReference type="GO" id="GO:0016874">
    <property type="term" value="F:ligase activity"/>
    <property type="evidence" value="ECO:0007669"/>
    <property type="project" value="UniProtKB-KW"/>
</dbReference>
<name>A0ABW5GP82_9PSEU</name>
<dbReference type="InterPro" id="IPR020845">
    <property type="entry name" value="AMP-binding_CS"/>
</dbReference>
<evidence type="ECO:0000256" key="3">
    <source>
        <dbReference type="SAM" id="Phobius"/>
    </source>
</evidence>
<dbReference type="CDD" id="cd05931">
    <property type="entry name" value="FAAL"/>
    <property type="match status" value="1"/>
</dbReference>
<keyword evidence="2 5" id="KW-0436">Ligase</keyword>
<evidence type="ECO:0000313" key="6">
    <source>
        <dbReference type="Proteomes" id="UP001597419"/>
    </source>
</evidence>
<evidence type="ECO:0000313" key="5">
    <source>
        <dbReference type="EMBL" id="MFD2462645.1"/>
    </source>
</evidence>
<feature type="domain" description="AMP-dependent synthetase/ligase" evidence="4">
    <location>
        <begin position="8"/>
        <end position="394"/>
    </location>
</feature>
<evidence type="ECO:0000256" key="2">
    <source>
        <dbReference type="ARBA" id="ARBA00022598"/>
    </source>
</evidence>
<evidence type="ECO:0000259" key="4">
    <source>
        <dbReference type="Pfam" id="PF00501"/>
    </source>
</evidence>
<dbReference type="Gene3D" id="3.30.300.30">
    <property type="match status" value="1"/>
</dbReference>
<dbReference type="PROSITE" id="PS00455">
    <property type="entry name" value="AMP_BINDING"/>
    <property type="match status" value="1"/>
</dbReference>
<dbReference type="Gene3D" id="3.40.50.12780">
    <property type="entry name" value="N-terminal domain of ligase-like"/>
    <property type="match status" value="1"/>
</dbReference>
<proteinExistence type="inferred from homology"/>